<name>A0A7J6NVF9_PEROL</name>
<reference evidence="2 3" key="1">
    <citation type="submission" date="2020-04" db="EMBL/GenBank/DDBJ databases">
        <title>Perkinsus olseni comparative genomics.</title>
        <authorList>
            <person name="Bogema D.R."/>
        </authorList>
    </citation>
    <scope>NUCLEOTIDE SEQUENCE [LARGE SCALE GENOMIC DNA]</scope>
    <source>
        <strain evidence="2">00978-12</strain>
    </source>
</reference>
<feature type="region of interest" description="Disordered" evidence="1">
    <location>
        <begin position="1"/>
        <end position="27"/>
    </location>
</feature>
<dbReference type="Proteomes" id="UP000541610">
    <property type="component" value="Unassembled WGS sequence"/>
</dbReference>
<evidence type="ECO:0000313" key="3">
    <source>
        <dbReference type="Proteomes" id="UP000541610"/>
    </source>
</evidence>
<evidence type="ECO:0000313" key="2">
    <source>
        <dbReference type="EMBL" id="KAF4687546.1"/>
    </source>
</evidence>
<comment type="caution">
    <text evidence="2">The sequence shown here is derived from an EMBL/GenBank/DDBJ whole genome shotgun (WGS) entry which is preliminary data.</text>
</comment>
<accession>A0A7J6NVF9</accession>
<feature type="compositionally biased region" description="Low complexity" evidence="1">
    <location>
        <begin position="1"/>
        <end position="24"/>
    </location>
</feature>
<dbReference type="EMBL" id="JABANP010000182">
    <property type="protein sequence ID" value="KAF4687546.1"/>
    <property type="molecule type" value="Genomic_DNA"/>
</dbReference>
<evidence type="ECO:0000256" key="1">
    <source>
        <dbReference type="SAM" id="MobiDB-lite"/>
    </source>
</evidence>
<organism evidence="2 3">
    <name type="scientific">Perkinsus olseni</name>
    <name type="common">Perkinsus atlanticus</name>
    <dbReference type="NCBI Taxonomy" id="32597"/>
    <lineage>
        <taxon>Eukaryota</taxon>
        <taxon>Sar</taxon>
        <taxon>Alveolata</taxon>
        <taxon>Perkinsozoa</taxon>
        <taxon>Perkinsea</taxon>
        <taxon>Perkinsida</taxon>
        <taxon>Perkinsidae</taxon>
        <taxon>Perkinsus</taxon>
    </lineage>
</organism>
<proteinExistence type="predicted"/>
<sequence>MTKPDGSPAFSSASNGPSGSPSGPLRVTRKSTAAEVLGALKPLTFLGSITVDFSFADVNGEMLLQMGSPTALKELVPTIPPRAHQLEIQLGLPQVCIIACSARLLNHLYHS</sequence>
<dbReference type="AlphaFoldDB" id="A0A7J6NVF9"/>
<protein>
    <submittedName>
        <fullName evidence="2">Uncharacterized protein</fullName>
    </submittedName>
</protein>
<gene>
    <name evidence="2" type="ORF">FOZ60_003817</name>
</gene>